<evidence type="ECO:0000256" key="3">
    <source>
        <dbReference type="ARBA" id="ARBA00022617"/>
    </source>
</evidence>
<dbReference type="STRING" id="1442369.A0A0D2IH99"/>
<dbReference type="InterPro" id="IPR017972">
    <property type="entry name" value="Cyt_P450_CS"/>
</dbReference>
<dbReference type="InterPro" id="IPR001128">
    <property type="entry name" value="Cyt_P450"/>
</dbReference>
<feature type="binding site" description="axial binding residue" evidence="8">
    <location>
        <position position="408"/>
    </location>
    <ligand>
        <name>heme</name>
        <dbReference type="ChEBI" id="CHEBI:30413"/>
    </ligand>
    <ligandPart>
        <name>Fe</name>
        <dbReference type="ChEBI" id="CHEBI:18248"/>
    </ligandPart>
</feature>
<keyword evidence="7 9" id="KW-0503">Monooxygenase</keyword>
<dbReference type="OrthoDB" id="1470350at2759"/>
<dbReference type="InterPro" id="IPR036396">
    <property type="entry name" value="Cyt_P450_sf"/>
</dbReference>
<name>A0A0D2IH99_9EURO</name>
<proteinExistence type="inferred from homology"/>
<dbReference type="GO" id="GO:0004497">
    <property type="term" value="F:monooxygenase activity"/>
    <property type="evidence" value="ECO:0007669"/>
    <property type="project" value="UniProtKB-KW"/>
</dbReference>
<dbReference type="GO" id="GO:0005506">
    <property type="term" value="F:iron ion binding"/>
    <property type="evidence" value="ECO:0007669"/>
    <property type="project" value="InterPro"/>
</dbReference>
<evidence type="ECO:0000313" key="10">
    <source>
        <dbReference type="EMBL" id="KIX02681.1"/>
    </source>
</evidence>
<dbReference type="Proteomes" id="UP000053617">
    <property type="component" value="Unassembled WGS sequence"/>
</dbReference>
<dbReference type="HOGENOM" id="CLU_001570_14_2_1"/>
<dbReference type="SUPFAM" id="SSF48264">
    <property type="entry name" value="Cytochrome P450"/>
    <property type="match status" value="1"/>
</dbReference>
<dbReference type="VEuPathDB" id="FungiDB:Z518_08623"/>
<evidence type="ECO:0000256" key="7">
    <source>
        <dbReference type="ARBA" id="ARBA00023033"/>
    </source>
</evidence>
<dbReference type="GeneID" id="25296694"/>
<keyword evidence="6 8" id="KW-0408">Iron</keyword>
<evidence type="ECO:0000256" key="9">
    <source>
        <dbReference type="RuleBase" id="RU000461"/>
    </source>
</evidence>
<comment type="similarity">
    <text evidence="2 9">Belongs to the cytochrome P450 family.</text>
</comment>
<dbReference type="PROSITE" id="PS00086">
    <property type="entry name" value="CYTOCHROME_P450"/>
    <property type="match status" value="1"/>
</dbReference>
<keyword evidence="11" id="KW-1185">Reference proteome</keyword>
<dbReference type="GO" id="GO:0020037">
    <property type="term" value="F:heme binding"/>
    <property type="evidence" value="ECO:0007669"/>
    <property type="project" value="InterPro"/>
</dbReference>
<evidence type="ECO:0000256" key="8">
    <source>
        <dbReference type="PIRSR" id="PIRSR602403-1"/>
    </source>
</evidence>
<dbReference type="RefSeq" id="XP_013269817.1">
    <property type="nucleotide sequence ID" value="XM_013414363.1"/>
</dbReference>
<keyword evidence="3 8" id="KW-0349">Heme</keyword>
<dbReference type="Gene3D" id="1.10.630.10">
    <property type="entry name" value="Cytochrome P450"/>
    <property type="match status" value="1"/>
</dbReference>
<reference evidence="10 11" key="1">
    <citation type="submission" date="2015-01" db="EMBL/GenBank/DDBJ databases">
        <title>The Genome Sequence of Rhinocladiella mackenzie CBS 650.93.</title>
        <authorList>
            <consortium name="The Broad Institute Genomics Platform"/>
            <person name="Cuomo C."/>
            <person name="de Hoog S."/>
            <person name="Gorbushina A."/>
            <person name="Stielow B."/>
            <person name="Teixiera M."/>
            <person name="Abouelleil A."/>
            <person name="Chapman S.B."/>
            <person name="Priest M."/>
            <person name="Young S.K."/>
            <person name="Wortman J."/>
            <person name="Nusbaum C."/>
            <person name="Birren B."/>
        </authorList>
    </citation>
    <scope>NUCLEOTIDE SEQUENCE [LARGE SCALE GENOMIC DNA]</scope>
    <source>
        <strain evidence="10 11">CBS 650.93</strain>
    </source>
</reference>
<dbReference type="GO" id="GO:0016705">
    <property type="term" value="F:oxidoreductase activity, acting on paired donors, with incorporation or reduction of molecular oxygen"/>
    <property type="evidence" value="ECO:0007669"/>
    <property type="project" value="InterPro"/>
</dbReference>
<dbReference type="InterPro" id="IPR050121">
    <property type="entry name" value="Cytochrome_P450_monoxygenase"/>
</dbReference>
<dbReference type="EMBL" id="KN847480">
    <property type="protein sequence ID" value="KIX02681.1"/>
    <property type="molecule type" value="Genomic_DNA"/>
</dbReference>
<dbReference type="PANTHER" id="PTHR24305">
    <property type="entry name" value="CYTOCHROME P450"/>
    <property type="match status" value="1"/>
</dbReference>
<dbReference type="AlphaFoldDB" id="A0A0D2IH99"/>
<dbReference type="PRINTS" id="PR00465">
    <property type="entry name" value="EP450IV"/>
</dbReference>
<dbReference type="PANTHER" id="PTHR24305:SF210">
    <property type="entry name" value="CYTOCHROME P450 MONOOXYGENASE ASQL-RELATED"/>
    <property type="match status" value="1"/>
</dbReference>
<organism evidence="10 11">
    <name type="scientific">Rhinocladiella mackenziei CBS 650.93</name>
    <dbReference type="NCBI Taxonomy" id="1442369"/>
    <lineage>
        <taxon>Eukaryota</taxon>
        <taxon>Fungi</taxon>
        <taxon>Dikarya</taxon>
        <taxon>Ascomycota</taxon>
        <taxon>Pezizomycotina</taxon>
        <taxon>Eurotiomycetes</taxon>
        <taxon>Chaetothyriomycetidae</taxon>
        <taxon>Chaetothyriales</taxon>
        <taxon>Herpotrichiellaceae</taxon>
        <taxon>Rhinocladiella</taxon>
    </lineage>
</organism>
<keyword evidence="5 9" id="KW-0560">Oxidoreductase</keyword>
<evidence type="ECO:0000256" key="6">
    <source>
        <dbReference type="ARBA" id="ARBA00023004"/>
    </source>
</evidence>
<accession>A0A0D2IH99</accession>
<protein>
    <submittedName>
        <fullName evidence="10">Rhinocladiella mackenziei CBS 650.93 unplaced genomic scaffold supercont1.6, whole genome shotgun sequence</fullName>
    </submittedName>
</protein>
<dbReference type="Pfam" id="PF00067">
    <property type="entry name" value="p450"/>
    <property type="match status" value="1"/>
</dbReference>
<dbReference type="InterPro" id="IPR002403">
    <property type="entry name" value="Cyt_P450_E_grp-IV"/>
</dbReference>
<evidence type="ECO:0000256" key="1">
    <source>
        <dbReference type="ARBA" id="ARBA00001971"/>
    </source>
</evidence>
<keyword evidence="4 8" id="KW-0479">Metal-binding</keyword>
<sequence length="474" mass="53031">MDITLNAVQGRRAQRLLELHKQYGPIVRLGPNEVSVGDWRYYRHIYGNAKTTTKDEAFYSSATLIGKPNLFEMRNKDLHAARRKLTASPYSMASMKTLEPLVAERADALVSRLISSSSVSGTADVFELCALFSMEVICKAGFAKDFTGTADDDARAVIKAMELSAFQLLFNTAMPWLKKTGLATKLPGLIGDSYRGHEYWIVKSREMVDHLMSQQSSATTKMAGNCEFLLTPILTGTDSHLGRKLTHEEIVEEAMGIMFAGSGTTSATLMYLLYSLSIPENKPMQTRLREELRTVADPEDLVTIKTLPYVNAVIKETFRLYPTIISTLPRILDESLVVDNHILPAGTVVGMQNFVHHRDPTLFLKPDAFIPERWLQTSQGTRPCNQEGILLEEMNQALTPFSIGRRNCIGQNLAWSELYIAVNKVFRRVELDLAQEMMQGVGKGGVRGEEDMEMVDRFAVVPKGRKCIVQVKEL</sequence>
<comment type="cofactor">
    <cofactor evidence="1 8">
        <name>heme</name>
        <dbReference type="ChEBI" id="CHEBI:30413"/>
    </cofactor>
</comment>
<evidence type="ECO:0000256" key="2">
    <source>
        <dbReference type="ARBA" id="ARBA00010617"/>
    </source>
</evidence>
<evidence type="ECO:0000313" key="11">
    <source>
        <dbReference type="Proteomes" id="UP000053617"/>
    </source>
</evidence>
<dbReference type="PRINTS" id="PR00385">
    <property type="entry name" value="P450"/>
</dbReference>
<gene>
    <name evidence="10" type="ORF">Z518_08623</name>
</gene>
<evidence type="ECO:0000256" key="5">
    <source>
        <dbReference type="ARBA" id="ARBA00023002"/>
    </source>
</evidence>
<evidence type="ECO:0000256" key="4">
    <source>
        <dbReference type="ARBA" id="ARBA00022723"/>
    </source>
</evidence>